<dbReference type="PANTHER" id="PTHR12049">
    <property type="entry name" value="PROTEIN ARGININE METHYLTRANSFERASE NDUFAF7, MITOCHONDRIAL"/>
    <property type="match status" value="1"/>
</dbReference>
<evidence type="ECO:0000256" key="1">
    <source>
        <dbReference type="ARBA" id="ARBA00022603"/>
    </source>
</evidence>
<dbReference type="Proteomes" id="UP000198660">
    <property type="component" value="Unassembled WGS sequence"/>
</dbReference>
<evidence type="ECO:0000313" key="4">
    <source>
        <dbReference type="Proteomes" id="UP000198660"/>
    </source>
</evidence>
<name>A0A1I6QB07_9BACL</name>
<evidence type="ECO:0000256" key="2">
    <source>
        <dbReference type="ARBA" id="ARBA00022679"/>
    </source>
</evidence>
<dbReference type="GO" id="GO:0032259">
    <property type="term" value="P:methylation"/>
    <property type="evidence" value="ECO:0007669"/>
    <property type="project" value="UniProtKB-KW"/>
</dbReference>
<dbReference type="GO" id="GO:0035243">
    <property type="term" value="F:protein-arginine omega-N symmetric methyltransferase activity"/>
    <property type="evidence" value="ECO:0007669"/>
    <property type="project" value="TreeGrafter"/>
</dbReference>
<keyword evidence="1 3" id="KW-0489">Methyltransferase</keyword>
<dbReference type="SUPFAM" id="SSF53335">
    <property type="entry name" value="S-adenosyl-L-methionine-dependent methyltransferases"/>
    <property type="match status" value="1"/>
</dbReference>
<dbReference type="InterPro" id="IPR029063">
    <property type="entry name" value="SAM-dependent_MTases_sf"/>
</dbReference>
<dbReference type="RefSeq" id="WP_091834548.1">
    <property type="nucleotide sequence ID" value="NZ_FPAA01000003.1"/>
</dbReference>
<keyword evidence="2 3" id="KW-0808">Transferase</keyword>
<sequence>MGDELVEAITAEVMDSVDHRIPFARFMERALYHPEQGYYQRDRQKIGREGDFYTSTQVGDLFGIAIGRGLNILAQNFPLDQPWSVIEVGGGDGRLMEGVVQVLARKEKVAQPRIWMIESSPYHRRLQRERLSEAPLSVKWVSKIEEIPQYPTIVLSNELIDALPFHRLRWRNGDWREIWVSVDQERSRFVEVEGPVSEEQIHHMAKEKERIRLPEEGDEIEISLSGRTWIQNVGSWLHQGFILTIDYGGIDEEIRELSRGTGTTRGFQKHRIVEDILASPGEIDLTANVSFTSLQTWGEEVGLRSYWYGSQSHYLLETGILDEVSFGQDTDPFSNEAKRRRAFRQLALPGGMGDSYRVLIQAKGIQSKDVSVRR</sequence>
<dbReference type="Gene3D" id="3.40.50.12710">
    <property type="match status" value="1"/>
</dbReference>
<reference evidence="4" key="1">
    <citation type="submission" date="2016-10" db="EMBL/GenBank/DDBJ databases">
        <authorList>
            <person name="Varghese N."/>
            <person name="Submissions S."/>
        </authorList>
    </citation>
    <scope>NUCLEOTIDE SEQUENCE [LARGE SCALE GENOMIC DNA]</scope>
    <source>
        <strain evidence="4">DSM 45789</strain>
    </source>
</reference>
<dbReference type="Pfam" id="PF02636">
    <property type="entry name" value="Methyltransf_28"/>
    <property type="match status" value="1"/>
</dbReference>
<gene>
    <name evidence="3" type="ORF">SAMN05444972_10319</name>
</gene>
<dbReference type="InterPro" id="IPR038375">
    <property type="entry name" value="NDUFAF7_sf"/>
</dbReference>
<dbReference type="InterPro" id="IPR003788">
    <property type="entry name" value="NDUFAF7"/>
</dbReference>
<proteinExistence type="predicted"/>
<accession>A0A1I6QB07</accession>
<dbReference type="PANTHER" id="PTHR12049:SF7">
    <property type="entry name" value="PROTEIN ARGININE METHYLTRANSFERASE NDUFAF7, MITOCHONDRIAL"/>
    <property type="match status" value="1"/>
</dbReference>
<dbReference type="EMBL" id="FPAA01000003">
    <property type="protein sequence ID" value="SFS49693.1"/>
    <property type="molecule type" value="Genomic_DNA"/>
</dbReference>
<dbReference type="AlphaFoldDB" id="A0A1I6QB07"/>
<evidence type="ECO:0000313" key="3">
    <source>
        <dbReference type="EMBL" id="SFS49693.1"/>
    </source>
</evidence>
<keyword evidence="4" id="KW-1185">Reference proteome</keyword>
<organism evidence="3 4">
    <name type="scientific">Marininema halotolerans</name>
    <dbReference type="NCBI Taxonomy" id="1155944"/>
    <lineage>
        <taxon>Bacteria</taxon>
        <taxon>Bacillati</taxon>
        <taxon>Bacillota</taxon>
        <taxon>Bacilli</taxon>
        <taxon>Bacillales</taxon>
        <taxon>Thermoactinomycetaceae</taxon>
        <taxon>Marininema</taxon>
    </lineage>
</organism>
<protein>
    <submittedName>
        <fullName evidence="3">SAM-dependent methyltransferase, MidA family</fullName>
    </submittedName>
</protein>